<evidence type="ECO:0000313" key="1">
    <source>
        <dbReference type="EMBL" id="CAB4657759.1"/>
    </source>
</evidence>
<proteinExistence type="predicted"/>
<accession>A0A6J6LB89</accession>
<protein>
    <submittedName>
        <fullName evidence="1">Unannotated protein</fullName>
    </submittedName>
</protein>
<dbReference type="EMBL" id="CAEZWR010000026">
    <property type="protein sequence ID" value="CAB4657759.1"/>
    <property type="molecule type" value="Genomic_DNA"/>
</dbReference>
<organism evidence="1">
    <name type="scientific">freshwater metagenome</name>
    <dbReference type="NCBI Taxonomy" id="449393"/>
    <lineage>
        <taxon>unclassified sequences</taxon>
        <taxon>metagenomes</taxon>
        <taxon>ecological metagenomes</taxon>
    </lineage>
</organism>
<gene>
    <name evidence="1" type="ORF">UFOPK2282_00339</name>
</gene>
<dbReference type="AlphaFoldDB" id="A0A6J6LB89"/>
<name>A0A6J6LB89_9ZZZZ</name>
<sequence>MVYYETSPSPFRFGVTELLEIDYLMFATSALAFASTLPATGT</sequence>
<reference evidence="1" key="1">
    <citation type="submission" date="2020-05" db="EMBL/GenBank/DDBJ databases">
        <authorList>
            <person name="Chiriac C."/>
            <person name="Salcher M."/>
            <person name="Ghai R."/>
            <person name="Kavagutti S V."/>
        </authorList>
    </citation>
    <scope>NUCLEOTIDE SEQUENCE</scope>
</reference>